<dbReference type="Pfam" id="PF00515">
    <property type="entry name" value="TPR_1"/>
    <property type="match status" value="1"/>
</dbReference>
<dbReference type="STRING" id="1890683.A0A427Y831"/>
<dbReference type="Proteomes" id="UP000279259">
    <property type="component" value="Unassembled WGS sequence"/>
</dbReference>
<dbReference type="GO" id="GO:0016020">
    <property type="term" value="C:membrane"/>
    <property type="evidence" value="ECO:0007669"/>
    <property type="project" value="TreeGrafter"/>
</dbReference>
<dbReference type="PROSITE" id="PS50293">
    <property type="entry name" value="TPR_REGION"/>
    <property type="match status" value="1"/>
</dbReference>
<evidence type="ECO:0000313" key="7">
    <source>
        <dbReference type="EMBL" id="RSH87260.1"/>
    </source>
</evidence>
<feature type="repeat" description="TPR" evidence="4">
    <location>
        <begin position="182"/>
        <end position="215"/>
    </location>
</feature>
<dbReference type="PROSITE" id="PS50005">
    <property type="entry name" value="TPR"/>
    <property type="match status" value="2"/>
</dbReference>
<dbReference type="Gene3D" id="1.20.5.420">
    <property type="entry name" value="Immunoglobulin FC, subunit C"/>
    <property type="match status" value="1"/>
</dbReference>
<evidence type="ECO:0000256" key="3">
    <source>
        <dbReference type="ARBA" id="ARBA00022803"/>
    </source>
</evidence>
<feature type="compositionally biased region" description="Low complexity" evidence="5">
    <location>
        <begin position="79"/>
        <end position="110"/>
    </location>
</feature>
<feature type="repeat" description="TPR" evidence="4">
    <location>
        <begin position="115"/>
        <end position="148"/>
    </location>
</feature>
<protein>
    <recommendedName>
        <fullName evidence="6">SGTA homodimerisation domain-containing protein</fullName>
    </recommendedName>
</protein>
<feature type="region of interest" description="Disordered" evidence="5">
    <location>
        <begin position="79"/>
        <end position="114"/>
    </location>
</feature>
<dbReference type="InterPro" id="IPR011990">
    <property type="entry name" value="TPR-like_helical_dom_sf"/>
</dbReference>
<dbReference type="InterPro" id="IPR032374">
    <property type="entry name" value="SGTA_dimer"/>
</dbReference>
<dbReference type="InterPro" id="IPR047150">
    <property type="entry name" value="SGT"/>
</dbReference>
<dbReference type="FunFam" id="1.25.40.10:FF:000207">
    <property type="entry name" value="Small glutamine-rich tetratricopeptide repeat-containing protein"/>
    <property type="match status" value="1"/>
</dbReference>
<evidence type="ECO:0000256" key="2">
    <source>
        <dbReference type="ARBA" id="ARBA00022737"/>
    </source>
</evidence>
<dbReference type="OrthoDB" id="2335338at2759"/>
<dbReference type="EMBL" id="RSCD01000017">
    <property type="protein sequence ID" value="RSH87260.1"/>
    <property type="molecule type" value="Genomic_DNA"/>
</dbReference>
<evidence type="ECO:0000256" key="1">
    <source>
        <dbReference type="ARBA" id="ARBA00008175"/>
    </source>
</evidence>
<dbReference type="SUPFAM" id="SSF48452">
    <property type="entry name" value="TPR-like"/>
    <property type="match status" value="1"/>
</dbReference>
<dbReference type="GO" id="GO:0072380">
    <property type="term" value="C:TRC complex"/>
    <property type="evidence" value="ECO:0007669"/>
    <property type="project" value="TreeGrafter"/>
</dbReference>
<dbReference type="Pfam" id="PF13432">
    <property type="entry name" value="TPR_16"/>
    <property type="match status" value="1"/>
</dbReference>
<reference evidence="7 8" key="1">
    <citation type="submission" date="2018-11" db="EMBL/GenBank/DDBJ databases">
        <title>Genome sequence of Saitozyma podzolica DSM 27192.</title>
        <authorList>
            <person name="Aliyu H."/>
            <person name="Gorte O."/>
            <person name="Ochsenreither K."/>
        </authorList>
    </citation>
    <scope>NUCLEOTIDE SEQUENCE [LARGE SCALE GENOMIC DNA]</scope>
    <source>
        <strain evidence="7 8">DSM 27192</strain>
    </source>
</reference>
<organism evidence="7 8">
    <name type="scientific">Saitozyma podzolica</name>
    <dbReference type="NCBI Taxonomy" id="1890683"/>
    <lineage>
        <taxon>Eukaryota</taxon>
        <taxon>Fungi</taxon>
        <taxon>Dikarya</taxon>
        <taxon>Basidiomycota</taxon>
        <taxon>Agaricomycotina</taxon>
        <taxon>Tremellomycetes</taxon>
        <taxon>Tremellales</taxon>
        <taxon>Trimorphomycetaceae</taxon>
        <taxon>Saitozyma</taxon>
    </lineage>
</organism>
<evidence type="ECO:0000256" key="4">
    <source>
        <dbReference type="PROSITE-ProRule" id="PRU00339"/>
    </source>
</evidence>
<dbReference type="PANTHER" id="PTHR45831:SF2">
    <property type="entry name" value="LD24721P"/>
    <property type="match status" value="1"/>
</dbReference>
<keyword evidence="3 4" id="KW-0802">TPR repeat</keyword>
<dbReference type="FunFam" id="1.20.5.420:FF:000005">
    <property type="entry name" value="Hsc70 cochaperone (SGT), putative"/>
    <property type="match status" value="1"/>
</dbReference>
<gene>
    <name evidence="7" type="ORF">EHS25_003169</name>
</gene>
<dbReference type="InterPro" id="IPR019734">
    <property type="entry name" value="TPR_rpt"/>
</dbReference>
<dbReference type="Gene3D" id="1.25.40.10">
    <property type="entry name" value="Tetratricopeptide repeat domain"/>
    <property type="match status" value="1"/>
</dbReference>
<name>A0A427Y831_9TREE</name>
<accession>A0A427Y831</accession>
<evidence type="ECO:0000259" key="6">
    <source>
        <dbReference type="Pfam" id="PF16546"/>
    </source>
</evidence>
<feature type="domain" description="SGTA homodimerisation" evidence="6">
    <location>
        <begin position="6"/>
        <end position="70"/>
    </location>
</feature>
<dbReference type="GO" id="GO:0006620">
    <property type="term" value="P:post-translational protein targeting to endoplasmic reticulum membrane"/>
    <property type="evidence" value="ECO:0007669"/>
    <property type="project" value="TreeGrafter"/>
</dbReference>
<feature type="region of interest" description="Disordered" evidence="5">
    <location>
        <begin position="229"/>
        <end position="253"/>
    </location>
</feature>
<dbReference type="PANTHER" id="PTHR45831">
    <property type="entry name" value="LD24721P"/>
    <property type="match status" value="1"/>
</dbReference>
<proteinExistence type="inferred from homology"/>
<evidence type="ECO:0000256" key="5">
    <source>
        <dbReference type="SAM" id="MobiDB-lite"/>
    </source>
</evidence>
<comment type="similarity">
    <text evidence="1">Belongs to the SGT family.</text>
</comment>
<dbReference type="GO" id="GO:0060090">
    <property type="term" value="F:molecular adaptor activity"/>
    <property type="evidence" value="ECO:0007669"/>
    <property type="project" value="TreeGrafter"/>
</dbReference>
<keyword evidence="2" id="KW-0677">Repeat</keyword>
<dbReference type="SMART" id="SM00028">
    <property type="entry name" value="TPR"/>
    <property type="match status" value="3"/>
</dbReference>
<comment type="caution">
    <text evidence="7">The sequence shown here is derived from an EMBL/GenBank/DDBJ whole genome shotgun (WGS) entry which is preliminary data.</text>
</comment>
<sequence>MADARKKQLVFNFIEFLRASGEDGTVKEDDKESLEVAVQCMAEAFGIDPESSEDKERYSLAPASLLSILDVFLKTKAKTSTSPSAPSSAPSSSTGPAPTSASAPAATSASDKARAEALKTKGNALMGQKLYDSAIEQYTQAIEVDANPVYFSNRAAAWGALGEHEKAVEDATRAIELDPKFAKGFSRLGHAQFSLGNYTEAVEAYESGLKLDPSNANMKSSLATAKVRAAEQRSNPVSDREPAVGGAGGAGAGAGAGGMPDLSALAGMLGGMGGGGGGAGGGGMPDIASMMRNPQMMAMAQQMMANGGLERLMSNPNIRNMAERMQSGGGMPNMSELANDPSLRDMAQQFMGGQGRGAGAE</sequence>
<keyword evidence="8" id="KW-1185">Reference proteome</keyword>
<dbReference type="AlphaFoldDB" id="A0A427Y831"/>
<dbReference type="Pfam" id="PF16546">
    <property type="entry name" value="SGTA_dimer"/>
    <property type="match status" value="1"/>
</dbReference>
<evidence type="ECO:0000313" key="8">
    <source>
        <dbReference type="Proteomes" id="UP000279259"/>
    </source>
</evidence>